<gene>
    <name evidence="1" type="ORF">MNBD_GAMMA04-1829</name>
</gene>
<dbReference type="InterPro" id="IPR035093">
    <property type="entry name" value="RelE/ParE_toxin_dom_sf"/>
</dbReference>
<dbReference type="SUPFAM" id="SSF143011">
    <property type="entry name" value="RelE-like"/>
    <property type="match status" value="1"/>
</dbReference>
<evidence type="ECO:0000313" key="1">
    <source>
        <dbReference type="EMBL" id="VAW43896.1"/>
    </source>
</evidence>
<proteinExistence type="predicted"/>
<protein>
    <submittedName>
        <fullName evidence="1">Uncharacterized protein</fullName>
    </submittedName>
</protein>
<sequence length="72" mass="8033">MLRVVVHIYKAVSRLASFPVGGDIKALKNHKYDYRLRVGDYQVIEQGGKPVFAVLPYDVFVEIGSLGSPNIQ</sequence>
<dbReference type="Gene3D" id="3.30.2310.20">
    <property type="entry name" value="RelE-like"/>
    <property type="match status" value="1"/>
</dbReference>
<name>A0A3B0WHD0_9ZZZZ</name>
<accession>A0A3B0WHD0</accession>
<dbReference type="AlphaFoldDB" id="A0A3B0WHD0"/>
<dbReference type="EMBL" id="UOFB01000003">
    <property type="protein sequence ID" value="VAW43896.1"/>
    <property type="molecule type" value="Genomic_DNA"/>
</dbReference>
<reference evidence="1" key="1">
    <citation type="submission" date="2018-06" db="EMBL/GenBank/DDBJ databases">
        <authorList>
            <person name="Zhirakovskaya E."/>
        </authorList>
    </citation>
    <scope>NUCLEOTIDE SEQUENCE</scope>
</reference>
<organism evidence="1">
    <name type="scientific">hydrothermal vent metagenome</name>
    <dbReference type="NCBI Taxonomy" id="652676"/>
    <lineage>
        <taxon>unclassified sequences</taxon>
        <taxon>metagenomes</taxon>
        <taxon>ecological metagenomes</taxon>
    </lineage>
</organism>